<reference evidence="3" key="2">
    <citation type="submission" date="2022-05" db="EMBL/GenBank/DDBJ databases">
        <authorList>
            <person name="Kim J.-S."/>
            <person name="Lee K."/>
            <person name="Suh M."/>
            <person name="Eom M."/>
            <person name="Kim J.-S."/>
            <person name="Kim D.-S."/>
            <person name="Ko S.-H."/>
            <person name="Shin Y."/>
            <person name="Lee J.-S."/>
        </authorList>
    </citation>
    <scope>NUCLEOTIDE SEQUENCE</scope>
    <source>
        <strain evidence="3">N237</strain>
    </source>
</reference>
<dbReference type="EMBL" id="CP097332">
    <property type="protein sequence ID" value="UQX89766.1"/>
    <property type="molecule type" value="Genomic_DNA"/>
</dbReference>
<organism evidence="3 4">
    <name type="scientific">Jatrophihabitans telluris</name>
    <dbReference type="NCBI Taxonomy" id="2038343"/>
    <lineage>
        <taxon>Bacteria</taxon>
        <taxon>Bacillati</taxon>
        <taxon>Actinomycetota</taxon>
        <taxon>Actinomycetes</taxon>
        <taxon>Jatrophihabitantales</taxon>
        <taxon>Jatrophihabitantaceae</taxon>
        <taxon>Jatrophihabitans</taxon>
    </lineage>
</organism>
<dbReference type="PANTHER" id="PTHR43784:SF2">
    <property type="entry name" value="GDSL-LIKE LIPASE_ACYLHYDROLASE, PUTATIVE (AFU_ORTHOLOGUE AFUA_2G00820)-RELATED"/>
    <property type="match status" value="1"/>
</dbReference>
<dbReference type="InterPro" id="IPR013830">
    <property type="entry name" value="SGNH_hydro"/>
</dbReference>
<keyword evidence="4" id="KW-1185">Reference proteome</keyword>
<dbReference type="Gene3D" id="3.40.50.1110">
    <property type="entry name" value="SGNH hydrolase"/>
    <property type="match status" value="1"/>
</dbReference>
<dbReference type="InterPro" id="IPR053140">
    <property type="entry name" value="GDSL_Rv0518-like"/>
</dbReference>
<evidence type="ECO:0000313" key="4">
    <source>
        <dbReference type="Proteomes" id="UP001056336"/>
    </source>
</evidence>
<keyword evidence="3" id="KW-0378">Hydrolase</keyword>
<sequence>MRYVAIGDSFTEGVGDEQADGSVRGWADLVASGLADSVGPAGPAGSAGGAARAGAICRYANLAIRGRLLEPIVTDQLTAALALGPSLITLNGGGNDIMRPRADLARLVRLTESAVTDCAAAGVRLVLISGPDPSRHLPLGARIHANGQLLADAVAELSQRHGLTYVDNWNDTEIRRSVYWSSDRLHLNPAGHRRVAARVLTALGAQVAPDWLADSVEAEARRGRLDNARYYREHVLPWVKRRLRHQSSGDGRAPKYGEWRTVPPADGADARTADPGAMTISRDET</sequence>
<protein>
    <submittedName>
        <fullName evidence="3">SGNH/GDSL hydrolase family protein</fullName>
    </submittedName>
</protein>
<dbReference type="PANTHER" id="PTHR43784">
    <property type="entry name" value="GDSL-LIKE LIPASE/ACYLHYDROLASE, PUTATIVE (AFU_ORTHOLOGUE AFUA_2G00820)-RELATED"/>
    <property type="match status" value="1"/>
</dbReference>
<reference evidence="3" key="1">
    <citation type="journal article" date="2018" name="Int. J. Syst. Evol. Microbiol.">
        <title>Jatrophihabitans telluris sp. nov., isolated from sediment soil of lava forest wetlands and the emended description of the genus Jatrophihabitans.</title>
        <authorList>
            <person name="Lee K.C."/>
            <person name="Suh M.K."/>
            <person name="Eom M.K."/>
            <person name="Kim K.K."/>
            <person name="Kim J.S."/>
            <person name="Kim D.S."/>
            <person name="Ko S.H."/>
            <person name="Shin Y.K."/>
            <person name="Lee J.S."/>
        </authorList>
    </citation>
    <scope>NUCLEOTIDE SEQUENCE</scope>
    <source>
        <strain evidence="3">N237</strain>
    </source>
</reference>
<name>A0ABY4R3D9_9ACTN</name>
<dbReference type="InterPro" id="IPR036514">
    <property type="entry name" value="SGNH_hydro_sf"/>
</dbReference>
<gene>
    <name evidence="3" type="ORF">M6D93_07130</name>
</gene>
<dbReference type="SUPFAM" id="SSF52266">
    <property type="entry name" value="SGNH hydrolase"/>
    <property type="match status" value="1"/>
</dbReference>
<accession>A0ABY4R3D9</accession>
<proteinExistence type="predicted"/>
<evidence type="ECO:0000259" key="2">
    <source>
        <dbReference type="Pfam" id="PF13472"/>
    </source>
</evidence>
<dbReference type="Proteomes" id="UP001056336">
    <property type="component" value="Chromosome"/>
</dbReference>
<dbReference type="GO" id="GO:0016787">
    <property type="term" value="F:hydrolase activity"/>
    <property type="evidence" value="ECO:0007669"/>
    <property type="project" value="UniProtKB-KW"/>
</dbReference>
<dbReference type="RefSeq" id="WP_249773662.1">
    <property type="nucleotide sequence ID" value="NZ_CP097332.1"/>
</dbReference>
<feature type="region of interest" description="Disordered" evidence="1">
    <location>
        <begin position="247"/>
        <end position="285"/>
    </location>
</feature>
<dbReference type="Pfam" id="PF13472">
    <property type="entry name" value="Lipase_GDSL_2"/>
    <property type="match status" value="1"/>
</dbReference>
<evidence type="ECO:0000256" key="1">
    <source>
        <dbReference type="SAM" id="MobiDB-lite"/>
    </source>
</evidence>
<feature type="domain" description="SGNH hydrolase-type esterase" evidence="2">
    <location>
        <begin position="5"/>
        <end position="194"/>
    </location>
</feature>
<dbReference type="CDD" id="cd01832">
    <property type="entry name" value="SGNH_hydrolase_like_1"/>
    <property type="match status" value="1"/>
</dbReference>
<evidence type="ECO:0000313" key="3">
    <source>
        <dbReference type="EMBL" id="UQX89766.1"/>
    </source>
</evidence>